<organism evidence="1 2">
    <name type="scientific">Daphnia galeata</name>
    <dbReference type="NCBI Taxonomy" id="27404"/>
    <lineage>
        <taxon>Eukaryota</taxon>
        <taxon>Metazoa</taxon>
        <taxon>Ecdysozoa</taxon>
        <taxon>Arthropoda</taxon>
        <taxon>Crustacea</taxon>
        <taxon>Branchiopoda</taxon>
        <taxon>Diplostraca</taxon>
        <taxon>Cladocera</taxon>
        <taxon>Anomopoda</taxon>
        <taxon>Daphniidae</taxon>
        <taxon>Daphnia</taxon>
    </lineage>
</organism>
<evidence type="ECO:0000313" key="1">
    <source>
        <dbReference type="EMBL" id="CAH0098915.1"/>
    </source>
</evidence>
<dbReference type="AlphaFoldDB" id="A0A8J2R8D4"/>
<sequence>MEDNIINVESPFKMRNWEAVADVDVVHDGPIPSQTIHLDFEPIYPGTHNEGLSQLFPTASYCEQSEPQISNSADSRTSLKTTYSDAMVDNTANLPIYFQNEVVDRTWHRETSLNNIYSIFSVARDDKNTMVIQKCIDIDLEKHEATFSICGVELTRVKSIISIHQLQELLDECTKNKLNAETKQMCEKMNALKIDERNAALKYISKLHPKSKILVENIFHKASLKKSSKGMRYGPEFLLECLLLHVKSPSAYEHLGTSNLLPLPDPDHVRRFLQGITCKFGFQDFSLKETFILMKNPKFVGFVVVDEISITSDLYFNATLLQFEGFADHLCDLPQGNNDEQFKDLATNFMLTTHWFSCSGLSWGLGEGIVLLENAGAKVMAVVGDGAQTKKTMWRLFGLS</sequence>
<accession>A0A8J2R8D4</accession>
<keyword evidence="2" id="KW-1185">Reference proteome</keyword>
<dbReference type="EMBL" id="CAKKLH010000011">
    <property type="protein sequence ID" value="CAH0098915.1"/>
    <property type="molecule type" value="Genomic_DNA"/>
</dbReference>
<name>A0A8J2R8D4_9CRUS</name>
<gene>
    <name evidence="1" type="ORF">DGAL_LOCUS1023</name>
</gene>
<reference evidence="1" key="1">
    <citation type="submission" date="2021-11" db="EMBL/GenBank/DDBJ databases">
        <authorList>
            <person name="Schell T."/>
        </authorList>
    </citation>
    <scope>NUCLEOTIDE SEQUENCE</scope>
    <source>
        <strain evidence="1">M5</strain>
    </source>
</reference>
<dbReference type="Proteomes" id="UP000789390">
    <property type="component" value="Unassembled WGS sequence"/>
</dbReference>
<comment type="caution">
    <text evidence="1">The sequence shown here is derived from an EMBL/GenBank/DDBJ whole genome shotgun (WGS) entry which is preliminary data.</text>
</comment>
<proteinExistence type="predicted"/>
<dbReference type="OrthoDB" id="7675410at2759"/>
<protein>
    <submittedName>
        <fullName evidence="1">Uncharacterized protein</fullName>
    </submittedName>
</protein>
<evidence type="ECO:0000313" key="2">
    <source>
        <dbReference type="Proteomes" id="UP000789390"/>
    </source>
</evidence>